<gene>
    <name evidence="5" type="ORF">PPYR_14761</name>
</gene>
<dbReference type="SMART" id="SM00020">
    <property type="entry name" value="Tryp_SPc"/>
    <property type="match status" value="1"/>
</dbReference>
<dbReference type="AlphaFoldDB" id="A0A5N4A664"/>
<organism evidence="5 6">
    <name type="scientific">Photinus pyralis</name>
    <name type="common">Common eastern firefly</name>
    <name type="synonym">Lampyris pyralis</name>
    <dbReference type="NCBI Taxonomy" id="7054"/>
    <lineage>
        <taxon>Eukaryota</taxon>
        <taxon>Metazoa</taxon>
        <taxon>Ecdysozoa</taxon>
        <taxon>Arthropoda</taxon>
        <taxon>Hexapoda</taxon>
        <taxon>Insecta</taxon>
        <taxon>Pterygota</taxon>
        <taxon>Neoptera</taxon>
        <taxon>Endopterygota</taxon>
        <taxon>Coleoptera</taxon>
        <taxon>Polyphaga</taxon>
        <taxon>Elateriformia</taxon>
        <taxon>Elateroidea</taxon>
        <taxon>Lampyridae</taxon>
        <taxon>Lampyrinae</taxon>
        <taxon>Photinus</taxon>
    </lineage>
</organism>
<dbReference type="Proteomes" id="UP000327044">
    <property type="component" value="Unassembled WGS sequence"/>
</dbReference>
<dbReference type="PANTHER" id="PTHR24252:SF7">
    <property type="entry name" value="HYALIN"/>
    <property type="match status" value="1"/>
</dbReference>
<dbReference type="InParanoid" id="A0A5N4A664"/>
<dbReference type="FunFam" id="2.40.10.10:FF:000002">
    <property type="entry name" value="Transmembrane protease serine"/>
    <property type="match status" value="1"/>
</dbReference>
<reference evidence="5 6" key="1">
    <citation type="journal article" date="2018" name="Elife">
        <title>Firefly genomes illuminate parallel origins of bioluminescence in beetles.</title>
        <authorList>
            <person name="Fallon T.R."/>
            <person name="Lower S.E."/>
            <person name="Chang C.H."/>
            <person name="Bessho-Uehara M."/>
            <person name="Martin G.J."/>
            <person name="Bewick A.J."/>
            <person name="Behringer M."/>
            <person name="Debat H.J."/>
            <person name="Wong I."/>
            <person name="Day J.C."/>
            <person name="Suvorov A."/>
            <person name="Silva C.J."/>
            <person name="Stanger-Hall K.F."/>
            <person name="Hall D.W."/>
            <person name="Schmitz R.J."/>
            <person name="Nelson D.R."/>
            <person name="Lewis S.M."/>
            <person name="Shigenobu S."/>
            <person name="Bybee S.M."/>
            <person name="Larracuente A.M."/>
            <person name="Oba Y."/>
            <person name="Weng J.K."/>
        </authorList>
    </citation>
    <scope>NUCLEOTIDE SEQUENCE [LARGE SCALE GENOMIC DNA]</scope>
    <source>
        <strain evidence="5">1611_PpyrPB1</strain>
        <tissue evidence="5">Whole body</tissue>
    </source>
</reference>
<dbReference type="InterPro" id="IPR009003">
    <property type="entry name" value="Peptidase_S1_PA"/>
</dbReference>
<dbReference type="Gene3D" id="2.40.10.10">
    <property type="entry name" value="Trypsin-like serine proteases"/>
    <property type="match status" value="1"/>
</dbReference>
<dbReference type="CDD" id="cd00190">
    <property type="entry name" value="Tryp_SPc"/>
    <property type="match status" value="1"/>
</dbReference>
<keyword evidence="1" id="KW-1015">Disulfide bond</keyword>
<dbReference type="PANTHER" id="PTHR24252">
    <property type="entry name" value="ACROSIN-RELATED"/>
    <property type="match status" value="1"/>
</dbReference>
<sequence>MEIALLLVISTFVAGFWAMNNCKCGSPHFFTNQPLVADVPCGRRKLGRAAKVVGGENATEGEFPWLVSLTRRDPSRARFVFAILAHSHHHTGSSPIPTNQIRVTVAQHDLVLPSPYKYERSVHSAILHPEYICNKVKNDLAILELEKELEWSDRVLPACLPETTGGKQLDDVLATVAGWGWTNENNQLGGRADTLQKATVNILKMETCRAWYKSQGKKTKIHDTQICAGYEQGGIDSCWADSGGPLMVTTNSGEQMVVGVVSTGIGCARPLLPGLYTRVSDFIPWIESVVKK</sequence>
<name>A0A5N4A664_PHOPY</name>
<proteinExistence type="inferred from homology"/>
<protein>
    <recommendedName>
        <fullName evidence="4">Peptidase S1 domain-containing protein</fullName>
    </recommendedName>
</protein>
<evidence type="ECO:0000313" key="5">
    <source>
        <dbReference type="EMBL" id="KAB0792802.1"/>
    </source>
</evidence>
<dbReference type="SUPFAM" id="SSF50494">
    <property type="entry name" value="Trypsin-like serine proteases"/>
    <property type="match status" value="1"/>
</dbReference>
<dbReference type="Pfam" id="PF00089">
    <property type="entry name" value="Trypsin"/>
    <property type="match status" value="1"/>
</dbReference>
<evidence type="ECO:0000259" key="4">
    <source>
        <dbReference type="PROSITE" id="PS50240"/>
    </source>
</evidence>
<feature type="signal peptide" evidence="3">
    <location>
        <begin position="1"/>
        <end position="18"/>
    </location>
</feature>
<dbReference type="InterPro" id="IPR001254">
    <property type="entry name" value="Trypsin_dom"/>
</dbReference>
<evidence type="ECO:0000256" key="3">
    <source>
        <dbReference type="SAM" id="SignalP"/>
    </source>
</evidence>
<evidence type="ECO:0000256" key="2">
    <source>
        <dbReference type="ARBA" id="ARBA00024195"/>
    </source>
</evidence>
<comment type="similarity">
    <text evidence="2">Belongs to the peptidase S1 family. CLIP subfamily.</text>
</comment>
<dbReference type="EMBL" id="VVIM01000010">
    <property type="protein sequence ID" value="KAB0792802.1"/>
    <property type="molecule type" value="Genomic_DNA"/>
</dbReference>
<keyword evidence="6" id="KW-1185">Reference proteome</keyword>
<feature type="domain" description="Peptidase S1" evidence="4">
    <location>
        <begin position="52"/>
        <end position="291"/>
    </location>
</feature>
<dbReference type="GO" id="GO:0004252">
    <property type="term" value="F:serine-type endopeptidase activity"/>
    <property type="evidence" value="ECO:0007669"/>
    <property type="project" value="InterPro"/>
</dbReference>
<evidence type="ECO:0000256" key="1">
    <source>
        <dbReference type="ARBA" id="ARBA00023157"/>
    </source>
</evidence>
<accession>A0A5N4A664</accession>
<dbReference type="InterPro" id="IPR043504">
    <property type="entry name" value="Peptidase_S1_PA_chymotrypsin"/>
</dbReference>
<evidence type="ECO:0000313" key="6">
    <source>
        <dbReference type="Proteomes" id="UP000327044"/>
    </source>
</evidence>
<feature type="chain" id="PRO_5024463934" description="Peptidase S1 domain-containing protein" evidence="3">
    <location>
        <begin position="19"/>
        <end position="292"/>
    </location>
</feature>
<dbReference type="GO" id="GO:0006508">
    <property type="term" value="P:proteolysis"/>
    <property type="evidence" value="ECO:0007669"/>
    <property type="project" value="InterPro"/>
</dbReference>
<dbReference type="PROSITE" id="PS50240">
    <property type="entry name" value="TRYPSIN_DOM"/>
    <property type="match status" value="1"/>
</dbReference>
<comment type="caution">
    <text evidence="5">The sequence shown here is derived from an EMBL/GenBank/DDBJ whole genome shotgun (WGS) entry which is preliminary data.</text>
</comment>
<keyword evidence="3" id="KW-0732">Signal</keyword>
<dbReference type="FunCoup" id="A0A5N4A664">
    <property type="interactions" value="40"/>
</dbReference>